<gene>
    <name evidence="1" type="ORF">IAA72_09855</name>
</gene>
<comment type="caution">
    <text evidence="1">The sequence shown here is derived from an EMBL/GenBank/DDBJ whole genome shotgun (WGS) entry which is preliminary data.</text>
</comment>
<protein>
    <submittedName>
        <fullName evidence="1">Uncharacterized protein</fullName>
    </submittedName>
</protein>
<reference evidence="1" key="2">
    <citation type="journal article" date="2021" name="PeerJ">
        <title>Extensive microbial diversity within the chicken gut microbiome revealed by metagenomics and culture.</title>
        <authorList>
            <person name="Gilroy R."/>
            <person name="Ravi A."/>
            <person name="Getino M."/>
            <person name="Pursley I."/>
            <person name="Horton D.L."/>
            <person name="Alikhan N.F."/>
            <person name="Baker D."/>
            <person name="Gharbi K."/>
            <person name="Hall N."/>
            <person name="Watson M."/>
            <person name="Adriaenssens E.M."/>
            <person name="Foster-Nyarko E."/>
            <person name="Jarju S."/>
            <person name="Secka A."/>
            <person name="Antonio M."/>
            <person name="Oren A."/>
            <person name="Chaudhuri R.R."/>
            <person name="La Ragione R."/>
            <person name="Hildebrand F."/>
            <person name="Pallen M.J."/>
        </authorList>
    </citation>
    <scope>NUCLEOTIDE SEQUENCE</scope>
    <source>
        <strain evidence="1">14700</strain>
    </source>
</reference>
<proteinExistence type="predicted"/>
<reference evidence="1" key="1">
    <citation type="submission" date="2020-10" db="EMBL/GenBank/DDBJ databases">
        <authorList>
            <person name="Gilroy R."/>
        </authorList>
    </citation>
    <scope>NUCLEOTIDE SEQUENCE</scope>
    <source>
        <strain evidence="1">14700</strain>
    </source>
</reference>
<dbReference type="EMBL" id="JADIMF010000158">
    <property type="protein sequence ID" value="MBO8470067.1"/>
    <property type="molecule type" value="Genomic_DNA"/>
</dbReference>
<dbReference type="Proteomes" id="UP000810292">
    <property type="component" value="Unassembled WGS sequence"/>
</dbReference>
<organism evidence="1 2">
    <name type="scientific">Candidatus Ornithospirochaeta stercoravium</name>
    <dbReference type="NCBI Taxonomy" id="2840897"/>
    <lineage>
        <taxon>Bacteria</taxon>
        <taxon>Pseudomonadati</taxon>
        <taxon>Spirochaetota</taxon>
        <taxon>Spirochaetia</taxon>
        <taxon>Spirochaetales</taxon>
        <taxon>Spirochaetaceae</taxon>
        <taxon>Spirochaetaceae incertae sedis</taxon>
        <taxon>Candidatus Ornithospirochaeta</taxon>
    </lineage>
</organism>
<name>A0A9D9ICX9_9SPIO</name>
<evidence type="ECO:0000313" key="2">
    <source>
        <dbReference type="Proteomes" id="UP000810292"/>
    </source>
</evidence>
<dbReference type="AlphaFoldDB" id="A0A9D9ICX9"/>
<accession>A0A9D9ICX9</accession>
<sequence length="288" mass="33982">MGYSNKISQHIEALRHYLMAEAENGKPFNSEREKNFEIERILNYPLFRFSKFGFVSQEIQEKYPGFAGFMKRFTPTFHMGLPVARMEERQFKFSEPTFDVYIVEEEPRRDIYRIFLIPDNKDFFERVEKLVRLRKTFEKYEDSSGDFSISFSAEKKVCAEAEKLVHELLTESTVYFTGNSVRTADVSEKNIATLDKLLMTAVKTLCPKNMGFENMDEAMVEVIRLCDSERMRIMLSDRQYFRDFFSASPYCWSSLLIMNVQASAQMEEILLPEEDTEYDDEKDETEEE</sequence>
<evidence type="ECO:0000313" key="1">
    <source>
        <dbReference type="EMBL" id="MBO8470067.1"/>
    </source>
</evidence>